<dbReference type="Gene3D" id="3.90.1580.10">
    <property type="entry name" value="paralog of FGE (formylglycine-generating enzyme)"/>
    <property type="match status" value="1"/>
</dbReference>
<dbReference type="GO" id="GO:0007165">
    <property type="term" value="P:signal transduction"/>
    <property type="evidence" value="ECO:0007669"/>
    <property type="project" value="InterPro"/>
</dbReference>
<gene>
    <name evidence="2" type="ORF">DKW60_21445</name>
</gene>
<dbReference type="InterPro" id="IPR042095">
    <property type="entry name" value="SUMF_sf"/>
</dbReference>
<dbReference type="InterPro" id="IPR000157">
    <property type="entry name" value="TIR_dom"/>
</dbReference>
<dbReference type="RefSeq" id="WP_109839710.1">
    <property type="nucleotide sequence ID" value="NZ_QGKM01000094.1"/>
</dbReference>
<dbReference type="Gene3D" id="3.40.50.10140">
    <property type="entry name" value="Toll/interleukin-1 receptor homology (TIR) domain"/>
    <property type="match status" value="1"/>
</dbReference>
<protein>
    <recommendedName>
        <fullName evidence="1">TIR domain-containing protein</fullName>
    </recommendedName>
</protein>
<dbReference type="AlphaFoldDB" id="A0A317C163"/>
<reference evidence="2 3" key="1">
    <citation type="submission" date="2018-05" db="EMBL/GenBank/DDBJ databases">
        <title>Leucothrix arctica sp. nov., isolated from Arctic seawater.</title>
        <authorList>
            <person name="Choi A."/>
            <person name="Baek K."/>
        </authorList>
    </citation>
    <scope>NUCLEOTIDE SEQUENCE [LARGE SCALE GENOMIC DNA]</scope>
    <source>
        <strain evidence="2 3">JCM 18388</strain>
    </source>
</reference>
<keyword evidence="3" id="KW-1185">Reference proteome</keyword>
<dbReference type="PROSITE" id="PS50104">
    <property type="entry name" value="TIR"/>
    <property type="match status" value="1"/>
</dbReference>
<dbReference type="InterPro" id="IPR035897">
    <property type="entry name" value="Toll_tir_struct_dom_sf"/>
</dbReference>
<dbReference type="Proteomes" id="UP000245539">
    <property type="component" value="Unassembled WGS sequence"/>
</dbReference>
<organism evidence="2 3">
    <name type="scientific">Leucothrix pacifica</name>
    <dbReference type="NCBI Taxonomy" id="1247513"/>
    <lineage>
        <taxon>Bacteria</taxon>
        <taxon>Pseudomonadati</taxon>
        <taxon>Pseudomonadota</taxon>
        <taxon>Gammaproteobacteria</taxon>
        <taxon>Thiotrichales</taxon>
        <taxon>Thiotrichaceae</taxon>
        <taxon>Leucothrix</taxon>
    </lineage>
</organism>
<dbReference type="PANTHER" id="PTHR23150">
    <property type="entry name" value="SULFATASE MODIFYING FACTOR 1, 2"/>
    <property type="match status" value="1"/>
</dbReference>
<dbReference type="SUPFAM" id="SSF52200">
    <property type="entry name" value="Toll/Interleukin receptor TIR domain"/>
    <property type="match status" value="1"/>
</dbReference>
<dbReference type="GO" id="GO:0120147">
    <property type="term" value="F:formylglycine-generating oxidase activity"/>
    <property type="evidence" value="ECO:0007669"/>
    <property type="project" value="TreeGrafter"/>
</dbReference>
<proteinExistence type="predicted"/>
<dbReference type="SUPFAM" id="SSF56436">
    <property type="entry name" value="C-type lectin-like"/>
    <property type="match status" value="1"/>
</dbReference>
<dbReference type="Pfam" id="PF13676">
    <property type="entry name" value="TIR_2"/>
    <property type="match status" value="1"/>
</dbReference>
<evidence type="ECO:0000313" key="3">
    <source>
        <dbReference type="Proteomes" id="UP000245539"/>
    </source>
</evidence>
<dbReference type="PANTHER" id="PTHR23150:SF19">
    <property type="entry name" value="FORMYLGLYCINE-GENERATING ENZYME"/>
    <property type="match status" value="1"/>
</dbReference>
<dbReference type="EMBL" id="QGKM01000094">
    <property type="protein sequence ID" value="PWQ92384.1"/>
    <property type="molecule type" value="Genomic_DNA"/>
</dbReference>
<feature type="domain" description="TIR" evidence="1">
    <location>
        <begin position="1"/>
        <end position="123"/>
    </location>
</feature>
<evidence type="ECO:0000259" key="1">
    <source>
        <dbReference type="PROSITE" id="PS50104"/>
    </source>
</evidence>
<dbReference type="InterPro" id="IPR051043">
    <property type="entry name" value="Sulfatase_Mod_Factor_Kinase"/>
</dbReference>
<dbReference type="OrthoDB" id="9768004at2"/>
<dbReference type="InterPro" id="IPR005532">
    <property type="entry name" value="SUMF_dom"/>
</dbReference>
<evidence type="ECO:0000313" key="2">
    <source>
        <dbReference type="EMBL" id="PWQ92384.1"/>
    </source>
</evidence>
<dbReference type="InterPro" id="IPR016187">
    <property type="entry name" value="CTDL_fold"/>
</dbReference>
<name>A0A317C163_9GAMM</name>
<sequence length="441" mass="49204">MPKVFISYARDESHGQNLATECQQALQTAGFEVFRDVIGLKPGDVWYSKLEFELETSDVVVLIVSEKVRRSKWVHNEISMAEEIGLPVIPVFAEAVRSPLWLRHLQALDFAVTADWPVLISSVASHGIQDAETESAQLKQPQTPEPVILKPETETTIIPATQASPSIVTAPSIQDSLVYRRDQYRETCAWASEVDIDDFGVYADLEISEVVQRFRLIQPGTFWMGSPGSEAERSDNETRHQVTLSKAFWLADTACTQAFWEAVMGNNPSHFKDGPNSPVEGVSWNDIQEFIQTLNTMQPSLSVQLPTEAQWEYACRAGTNSLFSFGAKITPEQVNYDGNHPYAGGEKGLKRGKTVSVKSLEANAWGLYEMHGNVWEWCQDAYKSDLGTEACTDPLNESGDFRVLRGGSWVSYGGGCRSACRNSYRPDRRLSDFGFRLARGQ</sequence>
<comment type="caution">
    <text evidence="2">The sequence shown here is derived from an EMBL/GenBank/DDBJ whole genome shotgun (WGS) entry which is preliminary data.</text>
</comment>
<dbReference type="Pfam" id="PF03781">
    <property type="entry name" value="FGE-sulfatase"/>
    <property type="match status" value="1"/>
</dbReference>
<accession>A0A317C163</accession>